<feature type="transmembrane region" description="Helical" evidence="7">
    <location>
        <begin position="178"/>
        <end position="202"/>
    </location>
</feature>
<proteinExistence type="predicted"/>
<dbReference type="EMBL" id="CM002237">
    <property type="protein sequence ID" value="EAA34162.2"/>
    <property type="molecule type" value="Genomic_DNA"/>
</dbReference>
<dbReference type="OrthoDB" id="2250022at2759"/>
<dbReference type="Pfam" id="PF07690">
    <property type="entry name" value="MFS_1"/>
    <property type="match status" value="1"/>
</dbReference>
<dbReference type="SUPFAM" id="SSF103473">
    <property type="entry name" value="MFS general substrate transporter"/>
    <property type="match status" value="1"/>
</dbReference>
<keyword evidence="4 7" id="KW-1133">Transmembrane helix</keyword>
<gene>
    <name evidence="9" type="ORF">NCU08428</name>
</gene>
<dbReference type="STRING" id="367110.Q7SC88"/>
<keyword evidence="2" id="KW-0813">Transport</keyword>
<protein>
    <submittedName>
        <fullName evidence="9">MFS transporter</fullName>
    </submittedName>
</protein>
<feature type="compositionally biased region" description="Low complexity" evidence="6">
    <location>
        <begin position="1"/>
        <end position="16"/>
    </location>
</feature>
<dbReference type="FunFam" id="1.20.1250.20:FF:000013">
    <property type="entry name" value="MFS general substrate transporter"/>
    <property type="match status" value="1"/>
</dbReference>
<evidence type="ECO:0000256" key="2">
    <source>
        <dbReference type="ARBA" id="ARBA00022448"/>
    </source>
</evidence>
<feature type="transmembrane region" description="Helical" evidence="7">
    <location>
        <begin position="409"/>
        <end position="431"/>
    </location>
</feature>
<dbReference type="VEuPathDB" id="FungiDB:NCU08428"/>
<dbReference type="GeneID" id="3879558"/>
<dbReference type="PROSITE" id="PS50850">
    <property type="entry name" value="MFS"/>
    <property type="match status" value="1"/>
</dbReference>
<comment type="subcellular location">
    <subcellularLocation>
        <location evidence="1">Membrane</location>
        <topology evidence="1">Multi-pass membrane protein</topology>
    </subcellularLocation>
</comment>
<name>Q7SC88_NEUCR</name>
<dbReference type="HOGENOM" id="CLU_001265_0_6_1"/>
<feature type="transmembrane region" description="Helical" evidence="7">
    <location>
        <begin position="319"/>
        <end position="339"/>
    </location>
</feature>
<evidence type="ECO:0000313" key="10">
    <source>
        <dbReference type="Proteomes" id="UP000001805"/>
    </source>
</evidence>
<feature type="transmembrane region" description="Helical" evidence="7">
    <location>
        <begin position="152"/>
        <end position="172"/>
    </location>
</feature>
<evidence type="ECO:0000256" key="4">
    <source>
        <dbReference type="ARBA" id="ARBA00022989"/>
    </source>
</evidence>
<dbReference type="AlphaFoldDB" id="Q7SC88"/>
<dbReference type="KEGG" id="ncr:NCU08428"/>
<evidence type="ECO:0000256" key="6">
    <source>
        <dbReference type="SAM" id="MobiDB-lite"/>
    </source>
</evidence>
<dbReference type="InterPro" id="IPR020846">
    <property type="entry name" value="MFS_dom"/>
</dbReference>
<dbReference type="Proteomes" id="UP000001805">
    <property type="component" value="Chromosome 6, Linkage Group II"/>
</dbReference>
<feature type="transmembrane region" description="Helical" evidence="7">
    <location>
        <begin position="354"/>
        <end position="373"/>
    </location>
</feature>
<dbReference type="GO" id="GO:0016020">
    <property type="term" value="C:membrane"/>
    <property type="evidence" value="ECO:0000318"/>
    <property type="project" value="GO_Central"/>
</dbReference>
<dbReference type="FunFam" id="1.20.1250.20:FF:000057">
    <property type="entry name" value="MFS general substrate transporter"/>
    <property type="match status" value="1"/>
</dbReference>
<feature type="transmembrane region" description="Helical" evidence="7">
    <location>
        <begin position="247"/>
        <end position="269"/>
    </location>
</feature>
<feature type="transmembrane region" description="Helical" evidence="7">
    <location>
        <begin position="83"/>
        <end position="100"/>
    </location>
</feature>
<dbReference type="PANTHER" id="PTHR43791:SF20">
    <property type="entry name" value="TRANSPORTER, PUTATIVE (AFU_ORTHOLOGUE AFUA_3G14670)-RELATED"/>
    <property type="match status" value="1"/>
</dbReference>
<reference evidence="9 10" key="1">
    <citation type="journal article" date="2003" name="Nature">
        <title>The genome sequence of the filamentous fungus Neurospora crassa.</title>
        <authorList>
            <person name="Galagan J.E."/>
            <person name="Calvo S.E."/>
            <person name="Borkovich K.A."/>
            <person name="Selker E.U."/>
            <person name="Read N.D."/>
            <person name="Jaffe D."/>
            <person name="FitzHugh W."/>
            <person name="Ma L.J."/>
            <person name="Smirnov S."/>
            <person name="Purcell S."/>
            <person name="Rehman B."/>
            <person name="Elkins T."/>
            <person name="Engels R."/>
            <person name="Wang S."/>
            <person name="Nielsen C.B."/>
            <person name="Butler J."/>
            <person name="Endrizzi M."/>
            <person name="Qui D."/>
            <person name="Ianakiev P."/>
            <person name="Bell-Pedersen D."/>
            <person name="Nelson M.A."/>
            <person name="Werner-Washburne M."/>
            <person name="Selitrennikoff C.P."/>
            <person name="Kinsey J.A."/>
            <person name="Braun E.L."/>
            <person name="Zelter A."/>
            <person name="Schulte U."/>
            <person name="Kothe G.O."/>
            <person name="Jedd G."/>
            <person name="Mewes W."/>
            <person name="Staben C."/>
            <person name="Marcotte E."/>
            <person name="Greenberg D."/>
            <person name="Roy A."/>
            <person name="Foley K."/>
            <person name="Naylor J."/>
            <person name="Stange-Thomann N."/>
            <person name="Barrett R."/>
            <person name="Gnerre S."/>
            <person name="Kamal M."/>
            <person name="Kamvysselis M."/>
            <person name="Mauceli E."/>
            <person name="Bielke C."/>
            <person name="Rudd S."/>
            <person name="Frishman D."/>
            <person name="Krystofova S."/>
            <person name="Rasmussen C."/>
            <person name="Metzenberg R.L."/>
            <person name="Perkins D.D."/>
            <person name="Kroken S."/>
            <person name="Cogoni C."/>
            <person name="Macino G."/>
            <person name="Catcheside D."/>
            <person name="Li W."/>
            <person name="Pratt R.J."/>
            <person name="Osmani S.A."/>
            <person name="DeSouza C.P."/>
            <person name="Glass L."/>
            <person name="Orbach M.J."/>
            <person name="Berglund J.A."/>
            <person name="Voelker R."/>
            <person name="Yarden O."/>
            <person name="Plamann M."/>
            <person name="Seiler S."/>
            <person name="Dunlap J."/>
            <person name="Radford A."/>
            <person name="Aramayo R."/>
            <person name="Natvig D.O."/>
            <person name="Alex L.A."/>
            <person name="Mannhaupt G."/>
            <person name="Ebbole D.J."/>
            <person name="Freitag M."/>
            <person name="Paulsen I."/>
            <person name="Sachs M.S."/>
            <person name="Lander E.S."/>
            <person name="Nusbaum C."/>
            <person name="Birren B."/>
        </authorList>
    </citation>
    <scope>NUCLEOTIDE SEQUENCE [LARGE SCALE GENOMIC DNA]</scope>
    <source>
        <strain evidence="10">ATCC 24698 / 74-OR23-1A / CBS 708.71 / DSM 1257 / FGSC 987</strain>
    </source>
</reference>
<feature type="transmembrane region" description="Helical" evidence="7">
    <location>
        <begin position="385"/>
        <end position="403"/>
    </location>
</feature>
<keyword evidence="3 7" id="KW-0812">Transmembrane</keyword>
<keyword evidence="10" id="KW-1185">Reference proteome</keyword>
<dbReference type="InterPro" id="IPR011701">
    <property type="entry name" value="MFS"/>
</dbReference>
<dbReference type="InParanoid" id="Q7SC88"/>
<organism evidence="9 10">
    <name type="scientific">Neurospora crassa (strain ATCC 24698 / 74-OR23-1A / CBS 708.71 / DSM 1257 / FGSC 987)</name>
    <dbReference type="NCBI Taxonomy" id="367110"/>
    <lineage>
        <taxon>Eukaryota</taxon>
        <taxon>Fungi</taxon>
        <taxon>Dikarya</taxon>
        <taxon>Ascomycota</taxon>
        <taxon>Pezizomycotina</taxon>
        <taxon>Sordariomycetes</taxon>
        <taxon>Sordariomycetidae</taxon>
        <taxon>Sordariales</taxon>
        <taxon>Sordariaceae</taxon>
        <taxon>Neurospora</taxon>
    </lineage>
</organism>
<evidence type="ECO:0000256" key="3">
    <source>
        <dbReference type="ARBA" id="ARBA00022692"/>
    </source>
</evidence>
<evidence type="ECO:0000313" key="9">
    <source>
        <dbReference type="EMBL" id="EAA34162.2"/>
    </source>
</evidence>
<dbReference type="InterPro" id="IPR036259">
    <property type="entry name" value="MFS_trans_sf"/>
</dbReference>
<feature type="region of interest" description="Disordered" evidence="6">
    <location>
        <begin position="1"/>
        <end position="61"/>
    </location>
</feature>
<evidence type="ECO:0000256" key="7">
    <source>
        <dbReference type="SAM" id="Phobius"/>
    </source>
</evidence>
<dbReference type="RefSeq" id="XP_963398.2">
    <property type="nucleotide sequence ID" value="XM_958305.3"/>
</dbReference>
<dbReference type="Gene3D" id="1.20.1250.20">
    <property type="entry name" value="MFS general substrate transporter like domains"/>
    <property type="match status" value="2"/>
</dbReference>
<feature type="transmembrane region" description="Helical" evidence="7">
    <location>
        <begin position="120"/>
        <end position="140"/>
    </location>
</feature>
<evidence type="ECO:0000259" key="8">
    <source>
        <dbReference type="PROSITE" id="PS50850"/>
    </source>
</evidence>
<keyword evidence="5 7" id="KW-0472">Membrane</keyword>
<feature type="domain" description="Major facilitator superfamily (MFS) profile" evidence="8">
    <location>
        <begin position="87"/>
        <end position="501"/>
    </location>
</feature>
<evidence type="ECO:0000256" key="1">
    <source>
        <dbReference type="ARBA" id="ARBA00004141"/>
    </source>
</evidence>
<sequence>MGLPTSTTTSKPATTGTGTGTGTTPLNPKSSMEPSKDELDLVSSPTKSNNLNPTSLNDPWTAKFTSSSPEWHQTTEKTLLRKIDLHLLPFLILMYLLNFLDRSNLAQARQGTLESDLGMSGTDFNLATSIFFVAYLLMQLPSNMLITRLRPSIYLSSAMALWGAVSACNAASQKFTHLLVVRICLGIVEAPFFPGAVFLMSSWYSRAELTKRMAYFYSGNALANMFGGVIGAGVLGNLEGARGVSGWRWLFIIEGTITVAVAVAAAFVLPDYPNTTRWLSEEERAYASWRLLADINESDDQNSRSVWDGLKLALRDYRLYLFVLLQHLSLLSQTFQYFFPSIVGTLGYGTIETLWLTAPVWFATFLISVCVTWTSSKTGDRSLHIFFLMLLAAVGNAVATGTTKVGARFFAMFLMPMGAVSSYQIILSWVANSFPRPMVKRSAAVAIANMFGNTASIYGSYMYPASAAPQYIPGGSANSVICLFVGLLALFLRYLHKWENKKLERAEAEEAENPETAAVAASGDRRAAGFRYIY</sequence>
<feature type="transmembrane region" description="Helical" evidence="7">
    <location>
        <begin position="475"/>
        <end position="495"/>
    </location>
</feature>
<feature type="transmembrane region" description="Helical" evidence="7">
    <location>
        <begin position="214"/>
        <end position="235"/>
    </location>
</feature>
<accession>Q7SC88</accession>
<feature type="compositionally biased region" description="Polar residues" evidence="6">
    <location>
        <begin position="43"/>
        <end position="61"/>
    </location>
</feature>
<feature type="transmembrane region" description="Helical" evidence="7">
    <location>
        <begin position="443"/>
        <end position="463"/>
    </location>
</feature>
<dbReference type="GO" id="GO:0022857">
    <property type="term" value="F:transmembrane transporter activity"/>
    <property type="evidence" value="ECO:0000318"/>
    <property type="project" value="GO_Central"/>
</dbReference>
<dbReference type="PANTHER" id="PTHR43791">
    <property type="entry name" value="PERMEASE-RELATED"/>
    <property type="match status" value="1"/>
</dbReference>
<evidence type="ECO:0000256" key="5">
    <source>
        <dbReference type="ARBA" id="ARBA00023136"/>
    </source>
</evidence>